<organism evidence="3">
    <name type="scientific">mine drainage metagenome</name>
    <dbReference type="NCBI Taxonomy" id="410659"/>
    <lineage>
        <taxon>unclassified sequences</taxon>
        <taxon>metagenomes</taxon>
        <taxon>ecological metagenomes</taxon>
    </lineage>
</organism>
<dbReference type="InterPro" id="IPR025263">
    <property type="entry name" value="YhdP_central"/>
</dbReference>
<keyword evidence="1" id="KW-0812">Transmembrane</keyword>
<evidence type="ECO:0000259" key="2">
    <source>
        <dbReference type="Pfam" id="PF13116"/>
    </source>
</evidence>
<dbReference type="EMBL" id="MLJW01000147">
    <property type="protein sequence ID" value="OIQ96536.1"/>
    <property type="molecule type" value="Genomic_DNA"/>
</dbReference>
<dbReference type="PANTHER" id="PTHR38690:SF1">
    <property type="entry name" value="PROTEASE"/>
    <property type="match status" value="1"/>
</dbReference>
<dbReference type="PANTHER" id="PTHR38690">
    <property type="entry name" value="PROTEASE-RELATED"/>
    <property type="match status" value="1"/>
</dbReference>
<accession>A0A1J5RK55</accession>
<keyword evidence="1" id="KW-0472">Membrane</keyword>
<feature type="domain" description="YhdP central" evidence="2">
    <location>
        <begin position="31"/>
        <end position="1271"/>
    </location>
</feature>
<keyword evidence="1" id="KW-1133">Transmembrane helix</keyword>
<name>A0A1J5RK55_9ZZZZ</name>
<feature type="transmembrane region" description="Helical" evidence="1">
    <location>
        <begin position="38"/>
        <end position="61"/>
    </location>
</feature>
<dbReference type="Pfam" id="PF13116">
    <property type="entry name" value="YhdP"/>
    <property type="match status" value="1"/>
</dbReference>
<comment type="caution">
    <text evidence="3">The sequence shown here is derived from an EMBL/GenBank/DDBJ whole genome shotgun (WGS) entry which is preliminary data.</text>
</comment>
<evidence type="ECO:0000313" key="3">
    <source>
        <dbReference type="EMBL" id="OIQ96536.1"/>
    </source>
</evidence>
<proteinExistence type="predicted"/>
<protein>
    <recommendedName>
        <fullName evidence="2">YhdP central domain-containing protein</fullName>
    </recommendedName>
</protein>
<dbReference type="NCBIfam" id="TIGR02099">
    <property type="entry name" value="YhdP family protein"/>
    <property type="match status" value="1"/>
</dbReference>
<reference evidence="3" key="1">
    <citation type="submission" date="2016-10" db="EMBL/GenBank/DDBJ databases">
        <title>Sequence of Gallionella enrichment culture.</title>
        <authorList>
            <person name="Poehlein A."/>
            <person name="Muehling M."/>
            <person name="Daniel R."/>
        </authorList>
    </citation>
    <scope>NUCLEOTIDE SEQUENCE</scope>
</reference>
<sequence length="1288" mass="137829">MAAAGPELRAGGSFMPDILPEIIAVSRRHPWWRRAARLVAGLLVLGYFGFALIFLSLRYAILPHVEDYRGDIARVLSGAIGLPVTIAGIDGQWQGLRPHLALHGFAVRDREGRPALTLDKVEADVSWTSLLTFGLRLNRLEIISPSLTVRRDPAGRIFVAGLALSSQSQEGDFSAWLLAQHQVVVRDAAITWQDEQRGAPPLELTHLNFQLQNNGSRHRFGLTADPPKNLATRIDVRGDFRGKGLDQPDTWRGQAYAELDYADLAVWRNWIDYPLELPRGSGGMRLWLGFAQRQVTSFTADIALADVQLRLAHDLPLLDLRSVSGRLAGARLPTGFSASAKQLALTTADGITVEPSDFQLSWSAGKGAAPAQGELSADGVDLDAFGRLAAFLPLDAGVRQRLVELAPRGRLFGVKASWSGTAAKPVAYSLRARFENLGMHAIGPLPSVEGLSGSVAASEQGGSFKLASHKAAIDLPAVFADPRLDFDALNARGGWTVVKAGIEVKLDSLAFENKDAAGVASGRYLARPNDPGDIDLSARLTRADAGTVWRYMPLVVNQGVRDWLHGAIIGGTSDGTTLRLKGDLTRFPFTDGSGLFEVKGQFRGATLRYAPNWPAIKDITGTLDFLGKGMTITASRGSISGVAVSDVRARIDDLAASKGLLDVSGKASGQTADFLRFIETSPVGERIDHFTAGMAASGKGELDLKLALPLAHVADTKIDGSYQFANNRLVPGAGMPPLTELTGRLQFSGDSLRADRVRAKLLDMPLILNVNNGGDGTVALTADGGVNIAALRRQYAQPLLDHLSGSTTWHGSARLRKQSIDVVIESRLQGITSSLPEPFNKSAAAVLPLRVSRKFLPQSSRDQVDLTLGNALAARLIYRHGGQGLERGAIGVGEPLVLPSKGVALAVKLKRIDADFWRRLQTESGDGGVLPLTAVSLKAQQLTIFGHALNDLALKASPRDGGWHADVNSKELSGALDWRGAGAGRLTGHLTRLALNETAASTLTSGPEPQELPGLNIEADQFLLRGKALGKLKIDAVNRKGAWDAKLDLSNEDGSLSGNGTWRSAATQADTRLKFTLDAKNIEKMLSRVGYPDVVRRGRATLEGDVAWKGSPLAIDYPSLDGSMNVVAAAGQFNKLEPGAGRLLGILSLQSLPRRITLNFRDIFSEGFAFDSIAGQIGMKHGVMSSDDLRIQGPSAKILMSGSVDLSRETQNLRVRVQPAIGESLSVGAILMAHPAVGAIAYLVQKLLRDPIDQAFSYEYSVTGTWADPKVEKLSAPQAREAGGTGHE</sequence>
<gene>
    <name evidence="3" type="ORF">GALL_214730</name>
</gene>
<dbReference type="InterPro" id="IPR011836">
    <property type="entry name" value="YhdP"/>
</dbReference>
<evidence type="ECO:0000256" key="1">
    <source>
        <dbReference type="SAM" id="Phobius"/>
    </source>
</evidence>